<evidence type="ECO:0000259" key="3">
    <source>
        <dbReference type="Pfam" id="PF14291"/>
    </source>
</evidence>
<dbReference type="Pfam" id="PF14291">
    <property type="entry name" value="DUF4371"/>
    <property type="match status" value="1"/>
</dbReference>
<dbReference type="EMBL" id="CARXXK010000002">
    <property type="protein sequence ID" value="CAI6355999.1"/>
    <property type="molecule type" value="Genomic_DNA"/>
</dbReference>
<keyword evidence="1" id="KW-0175">Coiled coil</keyword>
<reference evidence="4 5" key="1">
    <citation type="submission" date="2023-01" db="EMBL/GenBank/DDBJ databases">
        <authorList>
            <person name="Whitehead M."/>
        </authorList>
    </citation>
    <scope>NUCLEOTIDE SEQUENCE [LARGE SCALE GENOMIC DNA]</scope>
</reference>
<organism evidence="4 5">
    <name type="scientific">Macrosiphum euphorbiae</name>
    <name type="common">potato aphid</name>
    <dbReference type="NCBI Taxonomy" id="13131"/>
    <lineage>
        <taxon>Eukaryota</taxon>
        <taxon>Metazoa</taxon>
        <taxon>Ecdysozoa</taxon>
        <taxon>Arthropoda</taxon>
        <taxon>Hexapoda</taxon>
        <taxon>Insecta</taxon>
        <taxon>Pterygota</taxon>
        <taxon>Neoptera</taxon>
        <taxon>Paraneoptera</taxon>
        <taxon>Hemiptera</taxon>
        <taxon>Sternorrhyncha</taxon>
        <taxon>Aphidomorpha</taxon>
        <taxon>Aphidoidea</taxon>
        <taxon>Aphididae</taxon>
        <taxon>Macrosiphini</taxon>
        <taxon>Macrosiphum</taxon>
    </lineage>
</organism>
<dbReference type="InterPro" id="IPR008906">
    <property type="entry name" value="HATC_C_dom"/>
</dbReference>
<feature type="domain" description="DUF4371" evidence="3">
    <location>
        <begin position="2"/>
        <end position="109"/>
    </location>
</feature>
<evidence type="ECO:0000256" key="1">
    <source>
        <dbReference type="SAM" id="Coils"/>
    </source>
</evidence>
<evidence type="ECO:0000259" key="2">
    <source>
        <dbReference type="Pfam" id="PF05699"/>
    </source>
</evidence>
<protein>
    <recommendedName>
        <fullName evidence="6">Repressor of the inhibitor of the protein kinase</fullName>
    </recommendedName>
</protein>
<comment type="caution">
    <text evidence="4">The sequence shown here is derived from an EMBL/GenBank/DDBJ whole genome shotgun (WGS) entry which is preliminary data.</text>
</comment>
<proteinExistence type="predicted"/>
<dbReference type="AlphaFoldDB" id="A0AAV0WJ69"/>
<keyword evidence="5" id="KW-1185">Reference proteome</keyword>
<name>A0AAV0WJ69_9HEMI</name>
<dbReference type="InterPro" id="IPR052958">
    <property type="entry name" value="IFN-induced_PKR_regulator"/>
</dbReference>
<dbReference type="PANTHER" id="PTHR46289">
    <property type="entry name" value="52 KDA REPRESSOR OF THE INHIBITOR OF THE PROTEIN KINASE-LIKE PROTEIN-RELATED"/>
    <property type="match status" value="1"/>
</dbReference>
<dbReference type="Proteomes" id="UP001160148">
    <property type="component" value="Unassembled WGS sequence"/>
</dbReference>
<evidence type="ECO:0000313" key="4">
    <source>
        <dbReference type="EMBL" id="CAI6355999.1"/>
    </source>
</evidence>
<dbReference type="GO" id="GO:0046983">
    <property type="term" value="F:protein dimerization activity"/>
    <property type="evidence" value="ECO:0007669"/>
    <property type="project" value="InterPro"/>
</dbReference>
<feature type="domain" description="HAT C-terminal dimerisation" evidence="2">
    <location>
        <begin position="426"/>
        <end position="485"/>
    </location>
</feature>
<dbReference type="InterPro" id="IPR012337">
    <property type="entry name" value="RNaseH-like_sf"/>
</dbReference>
<dbReference type="SUPFAM" id="SSF53098">
    <property type="entry name" value="Ribonuclease H-like"/>
    <property type="match status" value="1"/>
</dbReference>
<accession>A0AAV0WJ69</accession>
<dbReference type="Pfam" id="PF05699">
    <property type="entry name" value="Dimer_Tnp_hAT"/>
    <property type="match status" value="1"/>
</dbReference>
<evidence type="ECO:0000313" key="5">
    <source>
        <dbReference type="Proteomes" id="UP001160148"/>
    </source>
</evidence>
<feature type="coiled-coil region" evidence="1">
    <location>
        <begin position="269"/>
        <end position="296"/>
    </location>
</feature>
<dbReference type="PANTHER" id="PTHR46289:SF14">
    <property type="entry name" value="DUF4371 DOMAIN-CONTAINING PROTEIN"/>
    <property type="match status" value="1"/>
</dbReference>
<sequence>MQNEIICICDKLILKEIVRKVNAAEGFAVLADETTDIATKEQLTLCVRFIDNNNMVNESFLQFVIIHSLTGNDLASAIINGLKSCGINCEYLIGQGYDGASNMSGKYKGVQAIVREEYPKAIYVHCAAHTLNLAVSKASNIQPIRNCLSIIEKLYDFFNTPKRNNVLLNCIKNANETPNAKTLKRLCATRWIQRYDAVNDFAELFPFVMDALDNISISHDLSGTDASILSKSIDSEFIISLQVVKLLFSYGLPLCKQLQKIRIDLKEAVELSNDVIKNLELIRANAEEEFHKLFLQAEVMASVFELELAVKRITKRQANRGNPCSDNANLDVEEYYRITIFIPYLEFFISELTERFLSHASIFNGFECLFSKHELTEKDEVEFTELIKFYTPMVSNDSLVELKLWRTKIQRSERIPNTGLEALDICNKDIYPNIYFLLKVLCTLPVSTSSPERMFSTLKRVKTYLRNTMSENRLNGLAMLAVHRNVKVDPEEVLNELALRPRRVDLLL</sequence>
<evidence type="ECO:0008006" key="6">
    <source>
        <dbReference type="Google" id="ProtNLM"/>
    </source>
</evidence>
<dbReference type="InterPro" id="IPR025398">
    <property type="entry name" value="DUF4371"/>
</dbReference>
<gene>
    <name evidence="4" type="ORF">MEUPH1_LOCUS11786</name>
</gene>